<dbReference type="FunFam" id="2.60.40.10:FF:000088">
    <property type="entry name" value="Butyrophilin subfamily 1 member A1"/>
    <property type="match status" value="1"/>
</dbReference>
<dbReference type="Proteomes" id="UP000694381">
    <property type="component" value="Unassembled WGS sequence"/>
</dbReference>
<dbReference type="InterPro" id="IPR003877">
    <property type="entry name" value="SPRY_dom"/>
</dbReference>
<reference evidence="15" key="2">
    <citation type="submission" date="2025-09" db="UniProtKB">
        <authorList>
            <consortium name="Ensembl"/>
        </authorList>
    </citation>
    <scope>IDENTIFICATION</scope>
</reference>
<dbReference type="FunFam" id="2.60.40.10:FF:000208">
    <property type="entry name" value="Butyrophilin subfamily 1 member A1"/>
    <property type="match status" value="1"/>
</dbReference>
<evidence type="ECO:0000256" key="10">
    <source>
        <dbReference type="SAM" id="MobiDB-lite"/>
    </source>
</evidence>
<comment type="subcellular location">
    <subcellularLocation>
        <location evidence="1">Membrane</location>
        <topology evidence="1">Single-pass type I membrane protein</topology>
    </subcellularLocation>
</comment>
<dbReference type="Gene3D" id="2.60.120.920">
    <property type="match status" value="1"/>
</dbReference>
<dbReference type="SMART" id="SM00449">
    <property type="entry name" value="SPRY"/>
    <property type="match status" value="1"/>
</dbReference>
<organism evidence="15 16">
    <name type="scientific">Nannospalax galili</name>
    <name type="common">Northern Israeli blind subterranean mole rat</name>
    <name type="synonym">Spalax galili</name>
    <dbReference type="NCBI Taxonomy" id="1026970"/>
    <lineage>
        <taxon>Eukaryota</taxon>
        <taxon>Metazoa</taxon>
        <taxon>Chordata</taxon>
        <taxon>Craniata</taxon>
        <taxon>Vertebrata</taxon>
        <taxon>Euteleostomi</taxon>
        <taxon>Mammalia</taxon>
        <taxon>Eutheria</taxon>
        <taxon>Euarchontoglires</taxon>
        <taxon>Glires</taxon>
        <taxon>Rodentia</taxon>
        <taxon>Myomorpha</taxon>
        <taxon>Muroidea</taxon>
        <taxon>Spalacidae</taxon>
        <taxon>Spalacinae</taxon>
        <taxon>Nannospalax</taxon>
    </lineage>
</organism>
<sequence>MADFSVSLGFLKQVPWCSSVFFLTHLLLLLQPGEGNAGSVWVLGPGESMLALVGEVVEFPCHLSPHQDAEHMEISWFRSQASDIVYLYQERQELSNRQMPEFQNRTKFDAQEIRDGSVALHLFNIVPSDEGPYGCRFLSPDFSGEAFWELEVAGLGSDPLISLEGFKEGGIQLRCSSSGWYPKPKVQWRNHQGQCLPPESEAIIQNVQGLFSLETSVTVREGAHSNVSCSIQNPLLVQKKEFVLQIAGHGKCFLQQGQTSSQWAFKALLPSLLTKSKSLAVAPDPTWRRPCSCPHAPFTHGFRGPTEGVTGHPKVIETTNFLWDVFLPRTSPWKKAFLGTLVTLPLLLAILTMLALQYFYKQRSSQGMSQAPRADWRRTEGQAVDVTLDPDTAHPSLEVSADCKSASSRLRASNADPGDPRRFSEQTCVLSRQHFASGRHYWEVHVGRRSRWFLGACLASAPRSETARLSPASGYWVMGLWNSCEYFVLDPHRVALTLRVPPRRVGVLLDCDAGKLSFFNASDGSHIFTFTDTLSASGALCAYFRPRAHDGSEHPDPLTICSLPVRGQHALEENDSDTWLQPYEVSDPALGLW</sequence>
<reference evidence="15" key="1">
    <citation type="submission" date="2025-08" db="UniProtKB">
        <authorList>
            <consortium name="Ensembl"/>
        </authorList>
    </citation>
    <scope>IDENTIFICATION</scope>
</reference>
<dbReference type="Pfam" id="PF22705">
    <property type="entry name" value="C2-set_3"/>
    <property type="match status" value="1"/>
</dbReference>
<evidence type="ECO:0000313" key="15">
    <source>
        <dbReference type="Ensembl" id="ENSNGAP00000025966.1"/>
    </source>
</evidence>
<dbReference type="InterPro" id="IPR013106">
    <property type="entry name" value="Ig_V-set"/>
</dbReference>
<accession>A0A8C6S0Z3</accession>
<dbReference type="SUPFAM" id="SSF49899">
    <property type="entry name" value="Concanavalin A-like lectins/glucanases"/>
    <property type="match status" value="1"/>
</dbReference>
<evidence type="ECO:0000256" key="9">
    <source>
        <dbReference type="ARBA" id="ARBA00023319"/>
    </source>
</evidence>
<comment type="similarity">
    <text evidence="2">Belongs to the immunoglobulin superfamily. BTN/MOG family.</text>
</comment>
<dbReference type="PROSITE" id="PS50835">
    <property type="entry name" value="IG_LIKE"/>
    <property type="match status" value="2"/>
</dbReference>
<feature type="domain" description="Ig-like" evidence="14">
    <location>
        <begin position="159"/>
        <end position="243"/>
    </location>
</feature>
<evidence type="ECO:0000256" key="12">
    <source>
        <dbReference type="SAM" id="SignalP"/>
    </source>
</evidence>
<dbReference type="Pfam" id="PF07686">
    <property type="entry name" value="V-set"/>
    <property type="match status" value="1"/>
</dbReference>
<dbReference type="GO" id="GO:0050852">
    <property type="term" value="P:T cell receptor signaling pathway"/>
    <property type="evidence" value="ECO:0007669"/>
    <property type="project" value="TreeGrafter"/>
</dbReference>
<evidence type="ECO:0000313" key="16">
    <source>
        <dbReference type="Proteomes" id="UP000694381"/>
    </source>
</evidence>
<feature type="transmembrane region" description="Helical" evidence="11">
    <location>
        <begin position="336"/>
        <end position="360"/>
    </location>
</feature>
<keyword evidence="5 11" id="KW-1133">Transmembrane helix</keyword>
<dbReference type="InterPro" id="IPR050504">
    <property type="entry name" value="IgSF_BTN/MOG"/>
</dbReference>
<dbReference type="Pfam" id="PF13765">
    <property type="entry name" value="PRY"/>
    <property type="match status" value="1"/>
</dbReference>
<keyword evidence="8" id="KW-0325">Glycoprotein</keyword>
<dbReference type="FunFam" id="2.60.120.920:FF:000004">
    <property type="entry name" value="Butyrophilin subfamily 1 member A1"/>
    <property type="match status" value="1"/>
</dbReference>
<keyword evidence="3 11" id="KW-0812">Transmembrane</keyword>
<dbReference type="InterPro" id="IPR036179">
    <property type="entry name" value="Ig-like_dom_sf"/>
</dbReference>
<dbReference type="Pfam" id="PF00622">
    <property type="entry name" value="SPRY"/>
    <property type="match status" value="1"/>
</dbReference>
<evidence type="ECO:0000256" key="5">
    <source>
        <dbReference type="ARBA" id="ARBA00022989"/>
    </source>
</evidence>
<evidence type="ECO:0000256" key="1">
    <source>
        <dbReference type="ARBA" id="ARBA00004479"/>
    </source>
</evidence>
<dbReference type="GO" id="GO:0009897">
    <property type="term" value="C:external side of plasma membrane"/>
    <property type="evidence" value="ECO:0007669"/>
    <property type="project" value="TreeGrafter"/>
</dbReference>
<dbReference type="PANTHER" id="PTHR24100:SF130">
    <property type="entry name" value="BUTYROPHILIN-LIKE PROTEIN 9"/>
    <property type="match status" value="1"/>
</dbReference>
<evidence type="ECO:0000259" key="14">
    <source>
        <dbReference type="PROSITE" id="PS50835"/>
    </source>
</evidence>
<dbReference type="InterPro" id="IPR003599">
    <property type="entry name" value="Ig_sub"/>
</dbReference>
<feature type="signal peptide" evidence="12">
    <location>
        <begin position="1"/>
        <end position="37"/>
    </location>
</feature>
<dbReference type="PRINTS" id="PR01407">
    <property type="entry name" value="BUTYPHLNCDUF"/>
</dbReference>
<feature type="region of interest" description="Disordered" evidence="10">
    <location>
        <begin position="388"/>
        <end position="422"/>
    </location>
</feature>
<evidence type="ECO:0000256" key="7">
    <source>
        <dbReference type="ARBA" id="ARBA00023157"/>
    </source>
</evidence>
<dbReference type="InterPro" id="IPR013320">
    <property type="entry name" value="ConA-like_dom_sf"/>
</dbReference>
<dbReference type="AlphaFoldDB" id="A0A8C6S0Z3"/>
<keyword evidence="16" id="KW-1185">Reference proteome</keyword>
<evidence type="ECO:0000256" key="2">
    <source>
        <dbReference type="ARBA" id="ARBA00007591"/>
    </source>
</evidence>
<dbReference type="GeneTree" id="ENSGT00940000160338"/>
<feature type="domain" description="Ig-like" evidence="14">
    <location>
        <begin position="54"/>
        <end position="136"/>
    </location>
</feature>
<keyword evidence="6 11" id="KW-0472">Membrane</keyword>
<keyword evidence="4 12" id="KW-0732">Signal</keyword>
<dbReference type="InterPro" id="IPR006574">
    <property type="entry name" value="PRY"/>
</dbReference>
<dbReference type="InterPro" id="IPR007110">
    <property type="entry name" value="Ig-like_dom"/>
</dbReference>
<dbReference type="CDD" id="cd13733">
    <property type="entry name" value="SPRY_PRY_C-I_1"/>
    <property type="match status" value="1"/>
</dbReference>
<dbReference type="InterPro" id="IPR001870">
    <property type="entry name" value="B30.2/SPRY"/>
</dbReference>
<dbReference type="Gene3D" id="2.60.40.10">
    <property type="entry name" value="Immunoglobulins"/>
    <property type="match status" value="2"/>
</dbReference>
<dbReference type="InterPro" id="IPR043136">
    <property type="entry name" value="B30.2/SPRY_sf"/>
</dbReference>
<feature type="chain" id="PRO_5034056058" evidence="12">
    <location>
        <begin position="38"/>
        <end position="593"/>
    </location>
</feature>
<feature type="domain" description="B30.2/SPRY" evidence="13">
    <location>
        <begin position="366"/>
        <end position="567"/>
    </location>
</feature>
<dbReference type="SUPFAM" id="SSF48726">
    <property type="entry name" value="Immunoglobulin"/>
    <property type="match status" value="2"/>
</dbReference>
<evidence type="ECO:0000256" key="4">
    <source>
        <dbReference type="ARBA" id="ARBA00022729"/>
    </source>
</evidence>
<dbReference type="SMART" id="SM00589">
    <property type="entry name" value="PRY"/>
    <property type="match status" value="1"/>
</dbReference>
<dbReference type="InterPro" id="IPR053896">
    <property type="entry name" value="BTN3A2-like_Ig-C"/>
</dbReference>
<dbReference type="SMART" id="SM00409">
    <property type="entry name" value="IG"/>
    <property type="match status" value="1"/>
</dbReference>
<name>A0A8C6S0Z3_NANGA</name>
<evidence type="ECO:0000256" key="6">
    <source>
        <dbReference type="ARBA" id="ARBA00023136"/>
    </source>
</evidence>
<dbReference type="InterPro" id="IPR003879">
    <property type="entry name" value="Butyrophylin_SPRY"/>
</dbReference>
<dbReference type="Ensembl" id="ENSNGAT00000031690.1">
    <property type="protein sequence ID" value="ENSNGAP00000025966.1"/>
    <property type="gene ID" value="ENSNGAG00000023753.1"/>
</dbReference>
<keyword evidence="9" id="KW-0393">Immunoglobulin domain</keyword>
<gene>
    <name evidence="15" type="primary">Btnl9</name>
</gene>
<keyword evidence="7" id="KW-1015">Disulfide bond</keyword>
<evidence type="ECO:0000259" key="13">
    <source>
        <dbReference type="PROSITE" id="PS50188"/>
    </source>
</evidence>
<dbReference type="GO" id="GO:0001817">
    <property type="term" value="P:regulation of cytokine production"/>
    <property type="evidence" value="ECO:0007669"/>
    <property type="project" value="TreeGrafter"/>
</dbReference>
<dbReference type="PROSITE" id="PS50188">
    <property type="entry name" value="B302_SPRY"/>
    <property type="match status" value="1"/>
</dbReference>
<dbReference type="CDD" id="cd05713">
    <property type="entry name" value="IgV_MOG_like"/>
    <property type="match status" value="1"/>
</dbReference>
<dbReference type="InterPro" id="IPR013783">
    <property type="entry name" value="Ig-like_fold"/>
</dbReference>
<proteinExistence type="inferred from homology"/>
<protein>
    <submittedName>
        <fullName evidence="15">Butyrophilin-like 9</fullName>
    </submittedName>
</protein>
<evidence type="ECO:0000256" key="3">
    <source>
        <dbReference type="ARBA" id="ARBA00022692"/>
    </source>
</evidence>
<evidence type="ECO:0000256" key="11">
    <source>
        <dbReference type="SAM" id="Phobius"/>
    </source>
</evidence>
<dbReference type="PANTHER" id="PTHR24100">
    <property type="entry name" value="BUTYROPHILIN"/>
    <property type="match status" value="1"/>
</dbReference>
<evidence type="ECO:0000256" key="8">
    <source>
        <dbReference type="ARBA" id="ARBA00023180"/>
    </source>
</evidence>
<dbReference type="GO" id="GO:0005102">
    <property type="term" value="F:signaling receptor binding"/>
    <property type="evidence" value="ECO:0007669"/>
    <property type="project" value="TreeGrafter"/>
</dbReference>